<dbReference type="PANTHER" id="PTHR34597:SF1">
    <property type="entry name" value="HEME_HEMOPEXIN TRANSPORTER PROTEIN HUXB"/>
    <property type="match status" value="1"/>
</dbReference>
<evidence type="ECO:0000256" key="3">
    <source>
        <dbReference type="ARBA" id="ARBA00023237"/>
    </source>
</evidence>
<organism evidence="6 7">
    <name type="scientific">Comamonas antarctica</name>
    <dbReference type="NCBI Taxonomy" id="2743470"/>
    <lineage>
        <taxon>Bacteria</taxon>
        <taxon>Pseudomonadati</taxon>
        <taxon>Pseudomonadota</taxon>
        <taxon>Betaproteobacteria</taxon>
        <taxon>Burkholderiales</taxon>
        <taxon>Comamonadaceae</taxon>
        <taxon>Comamonas</taxon>
    </lineage>
</organism>
<evidence type="ECO:0000313" key="7">
    <source>
        <dbReference type="Proteomes" id="UP000509579"/>
    </source>
</evidence>
<proteinExistence type="predicted"/>
<gene>
    <name evidence="6" type="ORF">HUK68_19885</name>
</gene>
<dbReference type="AlphaFoldDB" id="A0A6N1XBG5"/>
<keyword evidence="6" id="KW-0614">Plasmid</keyword>
<reference evidence="6 7" key="1">
    <citation type="submission" date="2020-06" db="EMBL/GenBank/DDBJ databases">
        <title>Acidovorax antarctica sp. nov., isolated from Corinth ice sheet soil, Antarctic Fields Peninsula.</title>
        <authorList>
            <person name="Xu Q."/>
            <person name="Peng F."/>
        </authorList>
    </citation>
    <scope>NUCLEOTIDE SEQUENCE [LARGE SCALE GENOMIC DNA]</scope>
    <source>
        <strain evidence="6 7">16-35-5</strain>
        <plasmid evidence="6 7">unnamed1</plasmid>
    </source>
</reference>
<feature type="domain" description="Haemolysin activator HlyB C-terminal" evidence="4">
    <location>
        <begin position="214"/>
        <end position="522"/>
    </location>
</feature>
<dbReference type="Gene3D" id="2.40.160.50">
    <property type="entry name" value="membrane protein fhac: a member of the omp85/tpsb transporter family"/>
    <property type="match status" value="1"/>
</dbReference>
<sequence length="562" mass="60198">MTENAKPSFLSTPLGLALGAVLAGLPAWASGQLIPNAGKVLESVEQQRLAPPAPPGIELRLPDAPEPSAIEAAGPAIDVEDFAIAGNRAIATPQLQALLQPLRGRSLTMAQLETALARITALYRSQGYPFAYAYLPEQTVEGGLVRVAVIEGHLGEVKLENASRQRPQVFAAPLSQLRSGDVLRADTLESSLLLLGDVNGVRARASLQPGAETGSADLVVKIEDQALASASLGLDNFGNRYTGANRATASLQLQGALGMGEQIQLQTLLSDEHLRNYQLAYQMPLGPWNTRIGASVSRLNYALAQEFEVLGAYGSADVASVYLSQPLVRRRAMNLNLRLQYAQKRLNDHVGLFGSEDARHSAVTTLSLDGNWQDRVGGGAVSQWSLAWLNGSLRLGSEAQERRDALTARSGGRFQVLTAGLSRWQALAGPWGLQGRVNGQWANRNLDSSEKMSLGGGYGVRAYPQGEGSGDAGLLATLELRYALPEAWQLSGFVDAGRVQLQRHPWIAGANYRSLSGTGVGLQRNGDGWSLETALAWRTSGQKAISAPDKSPRLWVRAQIYF</sequence>
<dbReference type="InterPro" id="IPR013686">
    <property type="entry name" value="Polypept-transport_assoc_ShlB"/>
</dbReference>
<dbReference type="GO" id="GO:0046819">
    <property type="term" value="P:protein secretion by the type V secretion system"/>
    <property type="evidence" value="ECO:0007669"/>
    <property type="project" value="TreeGrafter"/>
</dbReference>
<dbReference type="GO" id="GO:0098046">
    <property type="term" value="C:type V protein secretion system complex"/>
    <property type="evidence" value="ECO:0007669"/>
    <property type="project" value="TreeGrafter"/>
</dbReference>
<dbReference type="Proteomes" id="UP000509579">
    <property type="component" value="Plasmid unnamed1"/>
</dbReference>
<dbReference type="PANTHER" id="PTHR34597">
    <property type="entry name" value="SLR1661 PROTEIN"/>
    <property type="match status" value="1"/>
</dbReference>
<name>A0A6N1XBG5_9BURK</name>
<keyword evidence="1" id="KW-1134">Transmembrane beta strand</keyword>
<evidence type="ECO:0000313" key="6">
    <source>
        <dbReference type="EMBL" id="QKV55205.1"/>
    </source>
</evidence>
<dbReference type="GO" id="GO:0008320">
    <property type="term" value="F:protein transmembrane transporter activity"/>
    <property type="evidence" value="ECO:0007669"/>
    <property type="project" value="TreeGrafter"/>
</dbReference>
<dbReference type="KEGG" id="aant:HUK68_19885"/>
<evidence type="ECO:0000256" key="2">
    <source>
        <dbReference type="ARBA" id="ARBA00022692"/>
    </source>
</evidence>
<evidence type="ECO:0000259" key="4">
    <source>
        <dbReference type="Pfam" id="PF03865"/>
    </source>
</evidence>
<dbReference type="RefSeq" id="WP_175505993.1">
    <property type="nucleotide sequence ID" value="NZ_CP054841.1"/>
</dbReference>
<dbReference type="Pfam" id="PF08479">
    <property type="entry name" value="POTRA_2"/>
    <property type="match status" value="1"/>
</dbReference>
<dbReference type="Gene3D" id="3.10.20.310">
    <property type="entry name" value="membrane protein fhac"/>
    <property type="match status" value="1"/>
</dbReference>
<feature type="domain" description="Polypeptide-transport-associated ShlB-type" evidence="5">
    <location>
        <begin position="79"/>
        <end position="152"/>
    </location>
</feature>
<dbReference type="InterPro" id="IPR051544">
    <property type="entry name" value="TPS_OM_transporter"/>
</dbReference>
<evidence type="ECO:0000256" key="1">
    <source>
        <dbReference type="ARBA" id="ARBA00022452"/>
    </source>
</evidence>
<geneLocation type="plasmid" evidence="6 7">
    <name>unnamed1</name>
</geneLocation>
<accession>A0A6N1XBG5</accession>
<keyword evidence="2" id="KW-0812">Transmembrane</keyword>
<protein>
    <submittedName>
        <fullName evidence="6">ShlB/FhaC/HecB family hemolysin secretion/activation protein</fullName>
    </submittedName>
</protein>
<keyword evidence="1" id="KW-0472">Membrane</keyword>
<keyword evidence="7" id="KW-1185">Reference proteome</keyword>
<keyword evidence="3" id="KW-0998">Cell outer membrane</keyword>
<evidence type="ECO:0000259" key="5">
    <source>
        <dbReference type="Pfam" id="PF08479"/>
    </source>
</evidence>
<dbReference type="Pfam" id="PF03865">
    <property type="entry name" value="ShlB"/>
    <property type="match status" value="1"/>
</dbReference>
<dbReference type="EMBL" id="CP054841">
    <property type="protein sequence ID" value="QKV55205.1"/>
    <property type="molecule type" value="Genomic_DNA"/>
</dbReference>
<dbReference type="InterPro" id="IPR005565">
    <property type="entry name" value="Hemolysn_activator_HlyB_C"/>
</dbReference>